<proteinExistence type="predicted"/>
<gene>
    <name evidence="2" type="ORF">HMPREF0731_2096</name>
</gene>
<sequence length="69" mass="6970">MPLGQDLPALQRGERAGGDALQRGGDAAGGVALGEEGDGGAGRHAAQLRLREQGAQPGRRAVIDQRGQA</sequence>
<name>D5RLY5_9PROT</name>
<reference evidence="2 3" key="1">
    <citation type="submission" date="2010-04" db="EMBL/GenBank/DDBJ databases">
        <authorList>
            <person name="Qin X."/>
            <person name="Bachman B."/>
            <person name="Battles P."/>
            <person name="Bell A."/>
            <person name="Bess C."/>
            <person name="Bickham C."/>
            <person name="Chaboub L."/>
            <person name="Chen D."/>
            <person name="Coyle M."/>
            <person name="Deiros D.R."/>
            <person name="Dinh H."/>
            <person name="Forbes L."/>
            <person name="Fowler G."/>
            <person name="Francisco L."/>
            <person name="Fu Q."/>
            <person name="Gubbala S."/>
            <person name="Hale W."/>
            <person name="Han Y."/>
            <person name="Hemphill L."/>
            <person name="Highlander S.K."/>
            <person name="Hirani K."/>
            <person name="Hogues M."/>
            <person name="Jackson L."/>
            <person name="Jakkamsetti A."/>
            <person name="Javaid M."/>
            <person name="Jiang H."/>
            <person name="Korchina V."/>
            <person name="Kovar C."/>
            <person name="Lara F."/>
            <person name="Lee S."/>
            <person name="Mata R."/>
            <person name="Mathew T."/>
            <person name="Moen C."/>
            <person name="Morales K."/>
            <person name="Munidasa M."/>
            <person name="Nazareth L."/>
            <person name="Ngo R."/>
            <person name="Nguyen L."/>
            <person name="Okwuonu G."/>
            <person name="Ongeri F."/>
            <person name="Patil S."/>
            <person name="Petrosino J."/>
            <person name="Pham C."/>
            <person name="Pham P."/>
            <person name="Pu L.-L."/>
            <person name="Puazo M."/>
            <person name="Raj R."/>
            <person name="Reid J."/>
            <person name="Rouhana J."/>
            <person name="Saada N."/>
            <person name="Shang Y."/>
            <person name="Simmons D."/>
            <person name="Thornton R."/>
            <person name="Warren J."/>
            <person name="Weissenberger G."/>
            <person name="Zhang J."/>
            <person name="Zhang L."/>
            <person name="Zhou C."/>
            <person name="Zhu D."/>
            <person name="Muzny D."/>
            <person name="Worley K."/>
            <person name="Gibbs R."/>
        </authorList>
    </citation>
    <scope>NUCLEOTIDE SEQUENCE [LARGE SCALE GENOMIC DNA]</scope>
    <source>
        <strain evidence="2 3">ATCC 49957</strain>
    </source>
</reference>
<dbReference type="Proteomes" id="UP000005324">
    <property type="component" value="Unassembled WGS sequence"/>
</dbReference>
<evidence type="ECO:0000313" key="2">
    <source>
        <dbReference type="EMBL" id="EFH11685.1"/>
    </source>
</evidence>
<dbReference type="HOGENOM" id="CLU_2782116_0_0_5"/>
<evidence type="ECO:0000256" key="1">
    <source>
        <dbReference type="SAM" id="MobiDB-lite"/>
    </source>
</evidence>
<feature type="non-terminal residue" evidence="2">
    <location>
        <position position="69"/>
    </location>
</feature>
<evidence type="ECO:0000313" key="3">
    <source>
        <dbReference type="Proteomes" id="UP000005324"/>
    </source>
</evidence>
<accession>D5RLY5</accession>
<keyword evidence="3" id="KW-1185">Reference proteome</keyword>
<dbReference type="AlphaFoldDB" id="D5RLY5"/>
<feature type="region of interest" description="Disordered" evidence="1">
    <location>
        <begin position="1"/>
        <end position="45"/>
    </location>
</feature>
<feature type="region of interest" description="Disordered" evidence="1">
    <location>
        <begin position="50"/>
        <end position="69"/>
    </location>
</feature>
<organism evidence="2 3">
    <name type="scientific">Pseudoroseomonas cervicalis ATCC 49957</name>
    <dbReference type="NCBI Taxonomy" id="525371"/>
    <lineage>
        <taxon>Bacteria</taxon>
        <taxon>Pseudomonadati</taxon>
        <taxon>Pseudomonadota</taxon>
        <taxon>Alphaproteobacteria</taxon>
        <taxon>Acetobacterales</taxon>
        <taxon>Roseomonadaceae</taxon>
        <taxon>Roseomonas</taxon>
    </lineage>
</organism>
<comment type="caution">
    <text evidence="2">The sequence shown here is derived from an EMBL/GenBank/DDBJ whole genome shotgun (WGS) entry which is preliminary data.</text>
</comment>
<dbReference type="EMBL" id="ADVL01000336">
    <property type="protein sequence ID" value="EFH11685.1"/>
    <property type="molecule type" value="Genomic_DNA"/>
</dbReference>
<protein>
    <submittedName>
        <fullName evidence="2">Uncharacterized protein</fullName>
    </submittedName>
</protein>